<dbReference type="InterPro" id="IPR004408">
    <property type="entry name" value="Biotin_CoA_COase_ligase"/>
</dbReference>
<dbReference type="Gene3D" id="3.30.930.10">
    <property type="entry name" value="Bira Bifunctional Protein, Domain 2"/>
    <property type="match status" value="1"/>
</dbReference>
<evidence type="ECO:0000313" key="6">
    <source>
        <dbReference type="Proteomes" id="UP000663874"/>
    </source>
</evidence>
<dbReference type="AlphaFoldDB" id="A0A818T049"/>
<dbReference type="CDD" id="cd16442">
    <property type="entry name" value="BPL"/>
    <property type="match status" value="1"/>
</dbReference>
<keyword evidence="3" id="KW-0472">Membrane</keyword>
<feature type="transmembrane region" description="Helical" evidence="3">
    <location>
        <begin position="356"/>
        <end position="378"/>
    </location>
</feature>
<protein>
    <recommendedName>
        <fullName evidence="4">BPL/LPL catalytic domain-containing protein</fullName>
    </recommendedName>
</protein>
<dbReference type="GO" id="GO:0005737">
    <property type="term" value="C:cytoplasm"/>
    <property type="evidence" value="ECO:0007669"/>
    <property type="project" value="TreeGrafter"/>
</dbReference>
<evidence type="ECO:0000256" key="3">
    <source>
        <dbReference type="SAM" id="Phobius"/>
    </source>
</evidence>
<comment type="caution">
    <text evidence="5">The sequence shown here is derived from an EMBL/GenBank/DDBJ whole genome shotgun (WGS) entry which is preliminary data.</text>
</comment>
<sequence length="461" mass="53083">MIFAQFCNLPSDGAIVVAREQSQGQGRGNNQWTSPLGCALFNIDFDIDLKSLLGQRLSLLQLLASVAVLQAIERTPEYKILNVQIKWPNDIFIGNDFTKLGGILATSSINGNCASISLGIGVNIFNSQPSICLNDVIDQHKSTSNLAHFTIEEFIGRTVSYFQKWVSQLSQSNISQATIAINNFYQFYESHWMHQNKEVFVDKWQEKVIIVGIDEYGFLKVRKLSDNKIVTLHTDAHSFDVRESIIREKAITITEFEKKRSFFSDAINRQINFFEEPQHPVWKIILLKQCCGLNSKYSKSNIQEYQWFKQTFFSYFCPDLHLKQDQILQFEHTFKIKYSPQGVCLPLINHELKIELILISLDLGFGVLLMLITWLFIWQDRLLYLTLLKNKLQKQKNPSIISINKSSITSVIQEPIITEITKISTLPTYEKLNEPKQLVTMKSSETKRLYKGYLTALEDEK</sequence>
<keyword evidence="2" id="KW-0436">Ligase</keyword>
<accession>A0A818T049</accession>
<dbReference type="EMBL" id="CAJOBE010000692">
    <property type="protein sequence ID" value="CAF3674965.1"/>
    <property type="molecule type" value="Genomic_DNA"/>
</dbReference>
<dbReference type="PANTHER" id="PTHR12835">
    <property type="entry name" value="BIOTIN PROTEIN LIGASE"/>
    <property type="match status" value="1"/>
</dbReference>
<reference evidence="5" key="1">
    <citation type="submission" date="2021-02" db="EMBL/GenBank/DDBJ databases">
        <authorList>
            <person name="Nowell W R."/>
        </authorList>
    </citation>
    <scope>NUCLEOTIDE SEQUENCE</scope>
</reference>
<organism evidence="5 6">
    <name type="scientific">Rotaria sordida</name>
    <dbReference type="NCBI Taxonomy" id="392033"/>
    <lineage>
        <taxon>Eukaryota</taxon>
        <taxon>Metazoa</taxon>
        <taxon>Spiralia</taxon>
        <taxon>Gnathifera</taxon>
        <taxon>Rotifera</taxon>
        <taxon>Eurotatoria</taxon>
        <taxon>Bdelloidea</taxon>
        <taxon>Philodinida</taxon>
        <taxon>Philodinidae</taxon>
        <taxon>Rotaria</taxon>
    </lineage>
</organism>
<dbReference type="InterPro" id="IPR045864">
    <property type="entry name" value="aa-tRNA-synth_II/BPL/LPL"/>
</dbReference>
<dbReference type="PROSITE" id="PS51733">
    <property type="entry name" value="BPL_LPL_CATALYTIC"/>
    <property type="match status" value="1"/>
</dbReference>
<evidence type="ECO:0000259" key="4">
    <source>
        <dbReference type="PROSITE" id="PS51733"/>
    </source>
</evidence>
<evidence type="ECO:0000313" key="5">
    <source>
        <dbReference type="EMBL" id="CAF3674965.1"/>
    </source>
</evidence>
<evidence type="ECO:0000256" key="1">
    <source>
        <dbReference type="ARBA" id="ARBA00009934"/>
    </source>
</evidence>
<dbReference type="Pfam" id="PF03099">
    <property type="entry name" value="BPL_LplA_LipB"/>
    <property type="match status" value="1"/>
</dbReference>
<dbReference type="InterPro" id="IPR004143">
    <property type="entry name" value="BPL_LPL_catalytic"/>
</dbReference>
<keyword evidence="3" id="KW-1133">Transmembrane helix</keyword>
<evidence type="ECO:0000256" key="2">
    <source>
        <dbReference type="ARBA" id="ARBA00022598"/>
    </source>
</evidence>
<proteinExistence type="inferred from homology"/>
<dbReference type="GO" id="GO:0004077">
    <property type="term" value="F:biotin--[biotin carboxyl-carrier protein] ligase activity"/>
    <property type="evidence" value="ECO:0007669"/>
    <property type="project" value="InterPro"/>
</dbReference>
<keyword evidence="3" id="KW-0812">Transmembrane</keyword>
<dbReference type="NCBIfam" id="TIGR00121">
    <property type="entry name" value="birA_ligase"/>
    <property type="match status" value="1"/>
</dbReference>
<name>A0A818T049_9BILA</name>
<dbReference type="Proteomes" id="UP000663874">
    <property type="component" value="Unassembled WGS sequence"/>
</dbReference>
<dbReference type="PANTHER" id="PTHR12835:SF5">
    <property type="entry name" value="BIOTIN--PROTEIN LIGASE"/>
    <property type="match status" value="1"/>
</dbReference>
<comment type="similarity">
    <text evidence="1">Belongs to the biotin--protein ligase family.</text>
</comment>
<feature type="domain" description="BPL/LPL catalytic" evidence="4">
    <location>
        <begin position="1"/>
        <end position="170"/>
    </location>
</feature>
<dbReference type="SUPFAM" id="SSF55681">
    <property type="entry name" value="Class II aaRS and biotin synthetases"/>
    <property type="match status" value="1"/>
</dbReference>
<gene>
    <name evidence="5" type="ORF">FNK824_LOCUS7452</name>
</gene>